<evidence type="ECO:0000313" key="1">
    <source>
        <dbReference type="EMBL" id="KAK3380973.1"/>
    </source>
</evidence>
<proteinExistence type="predicted"/>
<keyword evidence="2" id="KW-1185">Reference proteome</keyword>
<name>A0AAE0NG84_9PEZI</name>
<dbReference type="EMBL" id="JAULSW010000005">
    <property type="protein sequence ID" value="KAK3380973.1"/>
    <property type="molecule type" value="Genomic_DNA"/>
</dbReference>
<protein>
    <submittedName>
        <fullName evidence="1">Uncharacterized protein</fullName>
    </submittedName>
</protein>
<evidence type="ECO:0000313" key="2">
    <source>
        <dbReference type="Proteomes" id="UP001285441"/>
    </source>
</evidence>
<gene>
    <name evidence="1" type="ORF">B0H63DRAFT_523711</name>
</gene>
<comment type="caution">
    <text evidence="1">The sequence shown here is derived from an EMBL/GenBank/DDBJ whole genome shotgun (WGS) entry which is preliminary data.</text>
</comment>
<reference evidence="1" key="2">
    <citation type="submission" date="2023-06" db="EMBL/GenBank/DDBJ databases">
        <authorList>
            <consortium name="Lawrence Berkeley National Laboratory"/>
            <person name="Haridas S."/>
            <person name="Hensen N."/>
            <person name="Bonometti L."/>
            <person name="Westerberg I."/>
            <person name="Brannstrom I.O."/>
            <person name="Guillou S."/>
            <person name="Cros-Aarteil S."/>
            <person name="Calhoun S."/>
            <person name="Kuo A."/>
            <person name="Mondo S."/>
            <person name="Pangilinan J."/>
            <person name="Riley R."/>
            <person name="LaButti K."/>
            <person name="Andreopoulos B."/>
            <person name="Lipzen A."/>
            <person name="Chen C."/>
            <person name="Yanf M."/>
            <person name="Daum C."/>
            <person name="Ng V."/>
            <person name="Clum A."/>
            <person name="Steindorff A."/>
            <person name="Ohm R."/>
            <person name="Martin F."/>
            <person name="Silar P."/>
            <person name="Natvig D."/>
            <person name="Lalanne C."/>
            <person name="Gautier V."/>
            <person name="Ament-velasquez S.L."/>
            <person name="Kruys A."/>
            <person name="Hutchinson M.I."/>
            <person name="Powell A.J."/>
            <person name="Barry K."/>
            <person name="Miller A.N."/>
            <person name="Grigoriev I.V."/>
            <person name="Debuchy R."/>
            <person name="Gladieux P."/>
            <person name="Thoren M.H."/>
            <person name="Johannesson H."/>
        </authorList>
    </citation>
    <scope>NUCLEOTIDE SEQUENCE</scope>
    <source>
        <strain evidence="1">CBS 232.78</strain>
    </source>
</reference>
<reference evidence="1" key="1">
    <citation type="journal article" date="2023" name="Mol. Phylogenet. Evol.">
        <title>Genome-scale phylogeny and comparative genomics of the fungal order Sordariales.</title>
        <authorList>
            <person name="Hensen N."/>
            <person name="Bonometti L."/>
            <person name="Westerberg I."/>
            <person name="Brannstrom I.O."/>
            <person name="Guillou S."/>
            <person name="Cros-Aarteil S."/>
            <person name="Calhoun S."/>
            <person name="Haridas S."/>
            <person name="Kuo A."/>
            <person name="Mondo S."/>
            <person name="Pangilinan J."/>
            <person name="Riley R."/>
            <person name="LaButti K."/>
            <person name="Andreopoulos B."/>
            <person name="Lipzen A."/>
            <person name="Chen C."/>
            <person name="Yan M."/>
            <person name="Daum C."/>
            <person name="Ng V."/>
            <person name="Clum A."/>
            <person name="Steindorff A."/>
            <person name="Ohm R.A."/>
            <person name="Martin F."/>
            <person name="Silar P."/>
            <person name="Natvig D.O."/>
            <person name="Lalanne C."/>
            <person name="Gautier V."/>
            <person name="Ament-Velasquez S.L."/>
            <person name="Kruys A."/>
            <person name="Hutchinson M.I."/>
            <person name="Powell A.J."/>
            <person name="Barry K."/>
            <person name="Miller A.N."/>
            <person name="Grigoriev I.V."/>
            <person name="Debuchy R."/>
            <person name="Gladieux P."/>
            <person name="Hiltunen Thoren M."/>
            <person name="Johannesson H."/>
        </authorList>
    </citation>
    <scope>NUCLEOTIDE SEQUENCE</scope>
    <source>
        <strain evidence="1">CBS 232.78</strain>
    </source>
</reference>
<dbReference type="Proteomes" id="UP001285441">
    <property type="component" value="Unassembled WGS sequence"/>
</dbReference>
<organism evidence="1 2">
    <name type="scientific">Podospora didyma</name>
    <dbReference type="NCBI Taxonomy" id="330526"/>
    <lineage>
        <taxon>Eukaryota</taxon>
        <taxon>Fungi</taxon>
        <taxon>Dikarya</taxon>
        <taxon>Ascomycota</taxon>
        <taxon>Pezizomycotina</taxon>
        <taxon>Sordariomycetes</taxon>
        <taxon>Sordariomycetidae</taxon>
        <taxon>Sordariales</taxon>
        <taxon>Podosporaceae</taxon>
        <taxon>Podospora</taxon>
    </lineage>
</organism>
<accession>A0AAE0NG84</accession>
<sequence>MALSSPLLIHEAVLKPWEVSSLTTVAPSGRPGSLMTSYLNLTITDPNNHISKAVLIPPPEGSSPTTANCSAAWPVFGTPPYDQVLNCTETPVGSWTFAMLKSETPNDLWDFILRFTFARKGGATFVGSAHFYAQVNLQGTCSASGFCAFRLRDELKPFYINQTLVKSLY</sequence>
<dbReference type="AlphaFoldDB" id="A0AAE0NG84"/>